<keyword evidence="2" id="KW-1185">Reference proteome</keyword>
<protein>
    <submittedName>
        <fullName evidence="1">Uncharacterized protein</fullName>
    </submittedName>
</protein>
<dbReference type="AlphaFoldDB" id="A0AA40FN13"/>
<proteinExistence type="predicted"/>
<dbReference type="EMBL" id="JAHYIQ010000025">
    <property type="protein sequence ID" value="KAK1121682.1"/>
    <property type="molecule type" value="Genomic_DNA"/>
</dbReference>
<reference evidence="1" key="1">
    <citation type="submission" date="2021-10" db="EMBL/GenBank/DDBJ databases">
        <title>Melipona bicolor Genome sequencing and assembly.</title>
        <authorList>
            <person name="Araujo N.S."/>
            <person name="Arias M.C."/>
        </authorList>
    </citation>
    <scope>NUCLEOTIDE SEQUENCE</scope>
    <source>
        <strain evidence="1">USP_2M_L1-L4_2017</strain>
        <tissue evidence="1">Whole body</tissue>
    </source>
</reference>
<dbReference type="Proteomes" id="UP001177670">
    <property type="component" value="Unassembled WGS sequence"/>
</dbReference>
<accession>A0AA40FN13</accession>
<organism evidence="1 2">
    <name type="scientific">Melipona bicolor</name>
    <dbReference type="NCBI Taxonomy" id="60889"/>
    <lineage>
        <taxon>Eukaryota</taxon>
        <taxon>Metazoa</taxon>
        <taxon>Ecdysozoa</taxon>
        <taxon>Arthropoda</taxon>
        <taxon>Hexapoda</taxon>
        <taxon>Insecta</taxon>
        <taxon>Pterygota</taxon>
        <taxon>Neoptera</taxon>
        <taxon>Endopterygota</taxon>
        <taxon>Hymenoptera</taxon>
        <taxon>Apocrita</taxon>
        <taxon>Aculeata</taxon>
        <taxon>Apoidea</taxon>
        <taxon>Anthophila</taxon>
        <taxon>Apidae</taxon>
        <taxon>Melipona</taxon>
    </lineage>
</organism>
<gene>
    <name evidence="1" type="ORF">K0M31_009993</name>
</gene>
<comment type="caution">
    <text evidence="1">The sequence shown here is derived from an EMBL/GenBank/DDBJ whole genome shotgun (WGS) entry which is preliminary data.</text>
</comment>
<evidence type="ECO:0000313" key="1">
    <source>
        <dbReference type="EMBL" id="KAK1121682.1"/>
    </source>
</evidence>
<evidence type="ECO:0000313" key="2">
    <source>
        <dbReference type="Proteomes" id="UP001177670"/>
    </source>
</evidence>
<sequence>MYDLFACNITYLINKTTYLHMHPTESPLFGSCQLLATQALRLCSIPAEPLSVQAQFKRNKRNGGDSDGQLARYRCHQPVDEAELQPEHSYFVRCSKIRREEEQLQANSGNE</sequence>
<name>A0AA40FN13_9HYME</name>